<evidence type="ECO:0000313" key="3">
    <source>
        <dbReference type="EMBL" id="GAA1556917.1"/>
    </source>
</evidence>
<name>A0ABP4N7G3_9ACTN</name>
<dbReference type="Proteomes" id="UP001501470">
    <property type="component" value="Unassembled WGS sequence"/>
</dbReference>
<organism evidence="3 4">
    <name type="scientific">Dactylosporangium maewongense</name>
    <dbReference type="NCBI Taxonomy" id="634393"/>
    <lineage>
        <taxon>Bacteria</taxon>
        <taxon>Bacillati</taxon>
        <taxon>Actinomycetota</taxon>
        <taxon>Actinomycetes</taxon>
        <taxon>Micromonosporales</taxon>
        <taxon>Micromonosporaceae</taxon>
        <taxon>Dactylosporangium</taxon>
    </lineage>
</organism>
<evidence type="ECO:0000256" key="1">
    <source>
        <dbReference type="SAM" id="MobiDB-lite"/>
    </source>
</evidence>
<feature type="region of interest" description="Disordered" evidence="1">
    <location>
        <begin position="184"/>
        <end position="222"/>
    </location>
</feature>
<dbReference type="Gene3D" id="3.10.450.50">
    <property type="match status" value="1"/>
</dbReference>
<feature type="region of interest" description="Disordered" evidence="1">
    <location>
        <begin position="12"/>
        <end position="35"/>
    </location>
</feature>
<dbReference type="InterPro" id="IPR032710">
    <property type="entry name" value="NTF2-like_dom_sf"/>
</dbReference>
<protein>
    <recommendedName>
        <fullName evidence="2">SnoaL-like domain-containing protein</fullName>
    </recommendedName>
</protein>
<feature type="compositionally biased region" description="Low complexity" evidence="1">
    <location>
        <begin position="17"/>
        <end position="28"/>
    </location>
</feature>
<dbReference type="SUPFAM" id="SSF54427">
    <property type="entry name" value="NTF2-like"/>
    <property type="match status" value="1"/>
</dbReference>
<dbReference type="InterPro" id="IPR037401">
    <property type="entry name" value="SnoaL-like"/>
</dbReference>
<reference evidence="4" key="1">
    <citation type="journal article" date="2019" name="Int. J. Syst. Evol. Microbiol.">
        <title>The Global Catalogue of Microorganisms (GCM) 10K type strain sequencing project: providing services to taxonomists for standard genome sequencing and annotation.</title>
        <authorList>
            <consortium name="The Broad Institute Genomics Platform"/>
            <consortium name="The Broad Institute Genome Sequencing Center for Infectious Disease"/>
            <person name="Wu L."/>
            <person name="Ma J."/>
        </authorList>
    </citation>
    <scope>NUCLEOTIDE SEQUENCE [LARGE SCALE GENOMIC DNA]</scope>
    <source>
        <strain evidence="4">JCM 15933</strain>
    </source>
</reference>
<dbReference type="EMBL" id="BAAAQD010000026">
    <property type="protein sequence ID" value="GAA1556917.1"/>
    <property type="molecule type" value="Genomic_DNA"/>
</dbReference>
<accession>A0ABP4N7G3</accession>
<evidence type="ECO:0000313" key="4">
    <source>
        <dbReference type="Proteomes" id="UP001501470"/>
    </source>
</evidence>
<keyword evidence="4" id="KW-1185">Reference proteome</keyword>
<dbReference type="Pfam" id="PF13577">
    <property type="entry name" value="SnoaL_4"/>
    <property type="match status" value="1"/>
</dbReference>
<sequence>MFTAHFQEFAVTDRSRPTTPAATRPATAGVPQPFRSGPGELDVLLAERAIERALLRYARGVDRMDRDLAASAFHPDARITLGGTVADRDTTLDVVFALVARRTMTMHYLTNVLVELDPAQPDRARAETYGIALQRSTSEPPHGNIVSGFRYVDLVTRRAGEWRVQERLTVSEWQRVDDLAGQWPIPDASLRGARDGSDPVSRPWPPGGPGPGAGEPDPHGGS</sequence>
<dbReference type="CDD" id="cd00531">
    <property type="entry name" value="NTF2_like"/>
    <property type="match status" value="1"/>
</dbReference>
<gene>
    <name evidence="3" type="ORF">GCM10009827_092330</name>
</gene>
<feature type="domain" description="SnoaL-like" evidence="2">
    <location>
        <begin position="44"/>
        <end position="167"/>
    </location>
</feature>
<proteinExistence type="predicted"/>
<evidence type="ECO:0000259" key="2">
    <source>
        <dbReference type="Pfam" id="PF13577"/>
    </source>
</evidence>
<comment type="caution">
    <text evidence="3">The sequence shown here is derived from an EMBL/GenBank/DDBJ whole genome shotgun (WGS) entry which is preliminary data.</text>
</comment>